<dbReference type="RefSeq" id="WP_090992421.1">
    <property type="nucleotide sequence ID" value="NZ_FOPP01000002.1"/>
</dbReference>
<dbReference type="OrthoDB" id="1430580at2"/>
<dbReference type="EMBL" id="FOPP01000002">
    <property type="protein sequence ID" value="SFG81479.1"/>
    <property type="molecule type" value="Genomic_DNA"/>
</dbReference>
<keyword evidence="2" id="KW-1185">Reference proteome</keyword>
<dbReference type="PANTHER" id="PTHR43239">
    <property type="entry name" value="UPF0734 PROTEIN DDB_G0273871/DDB_G0273177"/>
    <property type="match status" value="1"/>
</dbReference>
<dbReference type="Pfam" id="PF05336">
    <property type="entry name" value="rhaM"/>
    <property type="match status" value="1"/>
</dbReference>
<dbReference type="Gene3D" id="3.30.70.100">
    <property type="match status" value="1"/>
</dbReference>
<proteinExistence type="predicted"/>
<gene>
    <name evidence="1" type="ORF">SAMN04489864_102386</name>
</gene>
<organism evidence="1 2">
    <name type="scientific">Pedobacter insulae</name>
    <dbReference type="NCBI Taxonomy" id="414048"/>
    <lineage>
        <taxon>Bacteria</taxon>
        <taxon>Pseudomonadati</taxon>
        <taxon>Bacteroidota</taxon>
        <taxon>Sphingobacteriia</taxon>
        <taxon>Sphingobacteriales</taxon>
        <taxon>Sphingobacteriaceae</taxon>
        <taxon>Pedobacter</taxon>
    </lineage>
</organism>
<sequence>MKKFALTLALKDDPELIGEYERFHKNVWPEVLKSILDSGIREMEIYRLGTRLFMTITADADFSFDKKSAMDKNNDRVQEWEELMWNYQQKIPGSAPDEKWVLMKKIFEL</sequence>
<dbReference type="Proteomes" id="UP000199666">
    <property type="component" value="Unassembled WGS sequence"/>
</dbReference>
<dbReference type="SUPFAM" id="SSF54909">
    <property type="entry name" value="Dimeric alpha+beta barrel"/>
    <property type="match status" value="1"/>
</dbReference>
<name>A0A1I2UZ92_9SPHI</name>
<dbReference type="InterPro" id="IPR052996">
    <property type="entry name" value="Carb_Metab_Mutarotase"/>
</dbReference>
<evidence type="ECO:0000313" key="2">
    <source>
        <dbReference type="Proteomes" id="UP000199666"/>
    </source>
</evidence>
<evidence type="ECO:0000313" key="1">
    <source>
        <dbReference type="EMBL" id="SFG81479.1"/>
    </source>
</evidence>
<protein>
    <submittedName>
        <fullName evidence="1">L-rhamnose mutarotase</fullName>
    </submittedName>
</protein>
<dbReference type="AlphaFoldDB" id="A0A1I2UZ92"/>
<accession>A0A1I2UZ92</accession>
<dbReference type="InterPro" id="IPR011008">
    <property type="entry name" value="Dimeric_a/b-barrel"/>
</dbReference>
<dbReference type="STRING" id="414048.SAMN04489864_102386"/>
<dbReference type="InterPro" id="IPR008000">
    <property type="entry name" value="Rham/fucose_mutarotase"/>
</dbReference>
<reference evidence="1 2" key="1">
    <citation type="submission" date="2016-10" db="EMBL/GenBank/DDBJ databases">
        <authorList>
            <person name="de Groot N.N."/>
        </authorList>
    </citation>
    <scope>NUCLEOTIDE SEQUENCE [LARGE SCALE GENOMIC DNA]</scope>
    <source>
        <strain evidence="1 2">DSM 18684</strain>
    </source>
</reference>
<dbReference type="PANTHER" id="PTHR43239:SF1">
    <property type="entry name" value="UPF0734 PROTEIN DDB_G0273871_DDB_G0273177"/>
    <property type="match status" value="1"/>
</dbReference>
<dbReference type="GO" id="GO:0016857">
    <property type="term" value="F:racemase and epimerase activity, acting on carbohydrates and derivatives"/>
    <property type="evidence" value="ECO:0007669"/>
    <property type="project" value="InterPro"/>
</dbReference>